<dbReference type="Proteomes" id="UP000421283">
    <property type="component" value="Unassembled WGS sequence"/>
</dbReference>
<evidence type="ECO:0000313" key="4">
    <source>
        <dbReference type="Proteomes" id="UP000420635"/>
    </source>
</evidence>
<dbReference type="Proteomes" id="UP000420635">
    <property type="component" value="Unassembled WGS sequence"/>
</dbReference>
<evidence type="ECO:0000313" key="5">
    <source>
        <dbReference type="Proteomes" id="UP000421283"/>
    </source>
</evidence>
<dbReference type="EMBL" id="VZAP01000087">
    <property type="protein sequence ID" value="MQO92356.1"/>
    <property type="molecule type" value="Genomic_DNA"/>
</dbReference>
<dbReference type="PANTHER" id="PTHR41317:SF1">
    <property type="entry name" value="PD-(D_E)XK NUCLEASE FAMILY TRANSPOSASE"/>
    <property type="match status" value="1"/>
</dbReference>
<organism evidence="3 5">
    <name type="scientific">Segatella copri</name>
    <dbReference type="NCBI Taxonomy" id="165179"/>
    <lineage>
        <taxon>Bacteria</taxon>
        <taxon>Pseudomonadati</taxon>
        <taxon>Bacteroidota</taxon>
        <taxon>Bacteroidia</taxon>
        <taxon>Bacteroidales</taxon>
        <taxon>Prevotellaceae</taxon>
        <taxon>Segatella</taxon>
    </lineage>
</organism>
<dbReference type="EMBL" id="VZBQ01000164">
    <property type="protein sequence ID" value="MQN91491.1"/>
    <property type="molecule type" value="Genomic_DNA"/>
</dbReference>
<protein>
    <submittedName>
        <fullName evidence="3">Rpn family recombination-promoting nuclease/putative transposase</fullName>
    </submittedName>
</protein>
<sequence length="300" mass="35539">MARYINPFSDWSFKRIFGQEYSKDLLIEFLNQLLLGEQHITDVKFKDKEMLPETKDQRGIIYDVFCETDTGEHIIVEMQNRSQSYFIDRSLYYASKTIVDQGIKGQWDYHLTPVYVICFMNFDVDENTPKKFRTDVVLADKDSGEVYSNKIRFIYLVMPLFKKKEEECTTFLDCWIYNLKHMETLEKMPFEAQHKIFKRLAEIADSKSLTKEEQEKYDNSMMVMWDNYAVYKHAEEKGIEKGIEKGRKEGKEEGRIEGKKEGKEEGRKEFALKLLAHNFPLDEIANLTDLSIEEIKKLEQ</sequence>
<dbReference type="PANTHER" id="PTHR41317">
    <property type="entry name" value="PD-(D_E)XK NUCLEASE FAMILY TRANSPOSASE"/>
    <property type="match status" value="1"/>
</dbReference>
<dbReference type="RefSeq" id="WP_153112883.1">
    <property type="nucleotide sequence ID" value="NZ_JBALJY010000016.1"/>
</dbReference>
<evidence type="ECO:0000313" key="3">
    <source>
        <dbReference type="EMBL" id="MQO92356.1"/>
    </source>
</evidence>
<dbReference type="AlphaFoldDB" id="A0A646HFV5"/>
<dbReference type="NCBIfam" id="TIGR01784">
    <property type="entry name" value="T_den_put_tspse"/>
    <property type="match status" value="1"/>
</dbReference>
<accession>A0A646HFV5</accession>
<comment type="caution">
    <text evidence="3">The sequence shown here is derived from an EMBL/GenBank/DDBJ whole genome shotgun (WGS) entry which is preliminary data.</text>
</comment>
<dbReference type="Pfam" id="PF12784">
    <property type="entry name" value="PDDEXK_2"/>
    <property type="match status" value="1"/>
</dbReference>
<evidence type="ECO:0000313" key="2">
    <source>
        <dbReference type="EMBL" id="MQN91491.1"/>
    </source>
</evidence>
<name>A0A646HFV5_9BACT</name>
<reference evidence="5" key="1">
    <citation type="submission" date="2019-09" db="EMBL/GenBank/DDBJ databases">
        <title>Distinct polysaccharide growth profiles of human intestinal Prevotella copri isolates.</title>
        <authorList>
            <person name="Fehlner-Peach H."/>
            <person name="Magnabosco C."/>
            <person name="Raghavan V."/>
            <person name="Scher J.U."/>
            <person name="Tett A."/>
            <person name="Cox L.M."/>
            <person name="Gottsegen C."/>
            <person name="Watters A."/>
            <person name="Wiltshire- Gordon J.D."/>
            <person name="Segata N."/>
            <person name="Bonneau R."/>
            <person name="Littman D.R."/>
        </authorList>
    </citation>
    <scope>NUCLEOTIDE SEQUENCE [LARGE SCALE GENOMIC DNA]</scope>
    <source>
        <strain evidence="5">iAU3127</strain>
    </source>
</reference>
<evidence type="ECO:0000256" key="1">
    <source>
        <dbReference type="SAM" id="MobiDB-lite"/>
    </source>
</evidence>
<gene>
    <name evidence="3" type="ORF">F7D31_06700</name>
    <name evidence="2" type="ORF">F7D59_16930</name>
</gene>
<feature type="region of interest" description="Disordered" evidence="1">
    <location>
        <begin position="242"/>
        <end position="265"/>
    </location>
</feature>
<dbReference type="InterPro" id="IPR010106">
    <property type="entry name" value="RpnA"/>
</dbReference>
<reference evidence="3" key="2">
    <citation type="submission" date="2022-12" db="EMBL/GenBank/DDBJ databases">
        <title>Distinct polysaccharide growth profiles of human intestinal Prevotella copri isolates.</title>
        <authorList>
            <person name="Fehlner-Peach H."/>
            <person name="Magnabosco C."/>
            <person name="Raghavan V."/>
            <person name="Scher J.U."/>
            <person name="Tett A."/>
            <person name="Cox L.M."/>
            <person name="Gottsegen C."/>
            <person name="Watters A."/>
            <person name="Wiltshire- Gordon J.D."/>
            <person name="Segata N."/>
            <person name="Bonneau R."/>
            <person name="Littman D.R."/>
        </authorList>
    </citation>
    <scope>NUCLEOTIDE SEQUENCE</scope>
    <source>
        <strain evidence="3">IAU3127</strain>
        <strain evidence="2">IP54</strain>
        <strain evidence="4">iP54</strain>
    </source>
</reference>
<proteinExistence type="predicted"/>